<dbReference type="SMART" id="SM00855">
    <property type="entry name" value="PGAM"/>
    <property type="match status" value="1"/>
</dbReference>
<protein>
    <submittedName>
        <fullName evidence="1">Phosphohistidine phosphatase SixA</fullName>
    </submittedName>
</protein>
<dbReference type="InterPro" id="IPR013078">
    <property type="entry name" value="His_Pase_superF_clade-1"/>
</dbReference>
<dbReference type="SUPFAM" id="SSF53254">
    <property type="entry name" value="Phosphoglycerate mutase-like"/>
    <property type="match status" value="1"/>
</dbReference>
<dbReference type="Gene3D" id="3.40.50.1240">
    <property type="entry name" value="Phosphoglycerate mutase-like"/>
    <property type="match status" value="1"/>
</dbReference>
<dbReference type="Proteomes" id="UP000195766">
    <property type="component" value="Unassembled WGS sequence"/>
</dbReference>
<dbReference type="EMBL" id="FUIE01000084">
    <property type="protein sequence ID" value="SJM70326.1"/>
    <property type="molecule type" value="Genomic_DNA"/>
</dbReference>
<dbReference type="RefSeq" id="WP_087141748.1">
    <property type="nucleotide sequence ID" value="NZ_FUIE01000084.1"/>
</dbReference>
<name>A0A1R4GQ68_BREDI</name>
<dbReference type="InterPro" id="IPR029033">
    <property type="entry name" value="His_PPase_superfam"/>
</dbReference>
<dbReference type="Pfam" id="PF00300">
    <property type="entry name" value="His_Phos_1"/>
    <property type="match status" value="1"/>
</dbReference>
<evidence type="ECO:0000313" key="2">
    <source>
        <dbReference type="Proteomes" id="UP000195766"/>
    </source>
</evidence>
<dbReference type="OrthoDB" id="9810154at2"/>
<dbReference type="PANTHER" id="PTHR47623">
    <property type="entry name" value="OS09G0287300 PROTEIN"/>
    <property type="match status" value="1"/>
</dbReference>
<dbReference type="CDD" id="cd07067">
    <property type="entry name" value="HP_PGM_like"/>
    <property type="match status" value="1"/>
</dbReference>
<dbReference type="PANTHER" id="PTHR47623:SF1">
    <property type="entry name" value="OS09G0287300 PROTEIN"/>
    <property type="match status" value="1"/>
</dbReference>
<evidence type="ECO:0000313" key="1">
    <source>
        <dbReference type="EMBL" id="SJM70326.1"/>
    </source>
</evidence>
<organism evidence="1 2">
    <name type="scientific">Brevundimonas diminuta 3F5N</name>
    <dbReference type="NCBI Taxonomy" id="1255603"/>
    <lineage>
        <taxon>Bacteria</taxon>
        <taxon>Pseudomonadati</taxon>
        <taxon>Pseudomonadota</taxon>
        <taxon>Alphaproteobacteria</taxon>
        <taxon>Caulobacterales</taxon>
        <taxon>Caulobacteraceae</taxon>
        <taxon>Brevundimonas</taxon>
    </lineage>
</organism>
<proteinExistence type="predicted"/>
<gene>
    <name evidence="1" type="ORF">FM111_14920</name>
</gene>
<sequence length="164" mass="17288">MQRLILMRHAKAEASAPGGDVARALSERGRRDAAAMGRALAARGLKPDMALVSGAQRTRDTWDGVSEHFGDVELHISDALYNAPADVLRRAVEAAEDQAGCLLLIAHNPGVHQLAVEYLIESAASPSVLDKMSGGFPTGAAAIFTVDVAGRPSYEGWLTPETVA</sequence>
<reference evidence="1 2" key="1">
    <citation type="submission" date="2017-02" db="EMBL/GenBank/DDBJ databases">
        <authorList>
            <person name="Peterson S.W."/>
        </authorList>
    </citation>
    <scope>NUCLEOTIDE SEQUENCE [LARGE SCALE GENOMIC DNA]</scope>
    <source>
        <strain evidence="1 2">3F5N</strain>
    </source>
</reference>
<accession>A0A1R4GQ68</accession>
<dbReference type="AlphaFoldDB" id="A0A1R4GQ68"/>